<dbReference type="eggNOG" id="ENOG502TE3E">
    <property type="taxonomic scope" value="Eukaryota"/>
</dbReference>
<gene>
    <name evidence="1" type="ORF">VC83_02481</name>
</gene>
<dbReference type="EMBL" id="KV441390">
    <property type="protein sequence ID" value="OAF61063.1"/>
    <property type="molecule type" value="Genomic_DNA"/>
</dbReference>
<sequence length="337" mass="36874">MAWVMDPKRQHARLDHLLQTKAFEDVNLQPSMTTREYARKALKRWYKWNEGCKVVQQARKPSSCRDEPLFGLVGEVRAPRLECPLFVQKADEYEFELRPQLVVFFTTTTLTPSRDRYKNTTNDLISNLKMPVPPPPGALTVAFRQQCMRCVRAKGRKKDGDPAVSCVWSLESSKCERCVAQHATCVPISWFAGPEYQKLLAAEAATPPVPAAIKAAAAEIGRVVTLATANMPKFRSPAELSAYMESCALRAAIEDGLERVRQAVAVVGQKSALILVNQEKEIAALDGVASAVDAVGELVERIPDVLAAAAKVGSGGGKKRKRGAEEVAEEGVTVDLG</sequence>
<dbReference type="OrthoDB" id="3442700at2759"/>
<name>A0A177AII7_9PEZI</name>
<protein>
    <submittedName>
        <fullName evidence="1">Uncharacterized protein</fullName>
    </submittedName>
</protein>
<dbReference type="AlphaFoldDB" id="A0A177AII7"/>
<dbReference type="VEuPathDB" id="FungiDB:GMDG_08771"/>
<proteinExistence type="predicted"/>
<dbReference type="GeneID" id="36285562"/>
<dbReference type="Proteomes" id="UP000077154">
    <property type="component" value="Unassembled WGS sequence"/>
</dbReference>
<organism evidence="1">
    <name type="scientific">Pseudogymnoascus destructans</name>
    <dbReference type="NCBI Taxonomy" id="655981"/>
    <lineage>
        <taxon>Eukaryota</taxon>
        <taxon>Fungi</taxon>
        <taxon>Dikarya</taxon>
        <taxon>Ascomycota</taxon>
        <taxon>Pezizomycotina</taxon>
        <taxon>Leotiomycetes</taxon>
        <taxon>Thelebolales</taxon>
        <taxon>Thelebolaceae</taxon>
        <taxon>Pseudogymnoascus</taxon>
    </lineage>
</organism>
<accession>A0A177AII7</accession>
<dbReference type="VEuPathDB" id="FungiDB:GMDG_07809"/>
<evidence type="ECO:0000313" key="1">
    <source>
        <dbReference type="EMBL" id="OAF61063.1"/>
    </source>
</evidence>
<reference evidence="1" key="1">
    <citation type="submission" date="2016-03" db="EMBL/GenBank/DDBJ databases">
        <title>Updated assembly of Pseudogymnoascus destructans, the fungus causing white-nose syndrome of bats.</title>
        <authorList>
            <person name="Palmer J.M."/>
            <person name="Drees K.P."/>
            <person name="Foster J.T."/>
            <person name="Lindner D.L."/>
        </authorList>
    </citation>
    <scope>NUCLEOTIDE SEQUENCE [LARGE SCALE GENOMIC DNA]</scope>
    <source>
        <strain evidence="1">20631-21</strain>
    </source>
</reference>
<dbReference type="RefSeq" id="XP_024326341.1">
    <property type="nucleotide sequence ID" value="XM_024466142.1"/>
</dbReference>